<gene>
    <name evidence="7" type="ORF">CP968_13130</name>
</gene>
<evidence type="ECO:0000256" key="1">
    <source>
        <dbReference type="ARBA" id="ARBA00022598"/>
    </source>
</evidence>
<dbReference type="Pfam" id="PF18603">
    <property type="entry name" value="LAL_C2"/>
    <property type="match status" value="1"/>
</dbReference>
<evidence type="ECO:0000256" key="4">
    <source>
        <dbReference type="PROSITE-ProRule" id="PRU00409"/>
    </source>
</evidence>
<dbReference type="Gene3D" id="3.30.470.20">
    <property type="entry name" value="ATP-grasp fold, B domain"/>
    <property type="match status" value="1"/>
</dbReference>
<dbReference type="KEGG" id="ssub:CP968_13130"/>
<evidence type="ECO:0000313" key="8">
    <source>
        <dbReference type="Proteomes" id="UP000326831"/>
    </source>
</evidence>
<dbReference type="Proteomes" id="UP000326831">
    <property type="component" value="Chromosome"/>
</dbReference>
<dbReference type="PANTHER" id="PTHR43585:SF2">
    <property type="entry name" value="ATP-GRASP ENZYME FSQD"/>
    <property type="match status" value="1"/>
</dbReference>
<dbReference type="InterPro" id="IPR011761">
    <property type="entry name" value="ATP-grasp"/>
</dbReference>
<organism evidence="7 8">
    <name type="scientific">Streptomyces subrutilus</name>
    <dbReference type="NCBI Taxonomy" id="36818"/>
    <lineage>
        <taxon>Bacteria</taxon>
        <taxon>Bacillati</taxon>
        <taxon>Actinomycetota</taxon>
        <taxon>Actinomycetes</taxon>
        <taxon>Kitasatosporales</taxon>
        <taxon>Streptomycetaceae</taxon>
        <taxon>Streptomyces</taxon>
    </lineage>
</organism>
<sequence length="436" mass="45826">MFPQGGKTMPAPRPSAYAEPAQWQHGVRGERGMRQGTPVEARGPVAVLLSPRPAVVAAARRAGARIVVVAPDPSVSSDREGAERQVRTDWRDHRRLVGAVARMEEVRRGRAAVFGFDAAGALSAARANEELGLPGTPAAAVGALMDKAALRARSNALHPGRPVSFARCGRAATLPFLAALIGYPCVVKPRAGADGEGLRLVRDAHGARAAARAYPEVTDLLVEEFLEGPELAVEALSRAGRHRVLGWARRRRGPELTAAGHELPVALPAETAAAVRALVRGVLDLAGHRDGPSHTEVILTPRGPRLVECHARPGGEEFARLLRLAHGTDVLGLALAAGLGLPEPVRRPRTAYAGLRYVDFPPGRRLDGVRPAVAAARAVPGVVRVQLEVPPGSTVRSAPTGALHHAYVLATAPTPGSLTRTLDRATGLLGQARPEA</sequence>
<reference evidence="7 8" key="1">
    <citation type="submission" date="2017-09" db="EMBL/GenBank/DDBJ databases">
        <authorList>
            <person name="Lee N."/>
            <person name="Cho B.-K."/>
        </authorList>
    </citation>
    <scope>NUCLEOTIDE SEQUENCE [LARGE SCALE GENOMIC DNA]</scope>
    <source>
        <strain evidence="7 8">ATCC 27467</strain>
    </source>
</reference>
<dbReference type="Gene3D" id="3.40.50.20">
    <property type="match status" value="1"/>
</dbReference>
<accession>A0A5P2UNK4</accession>
<evidence type="ECO:0000259" key="6">
    <source>
        <dbReference type="PROSITE" id="PS50975"/>
    </source>
</evidence>
<dbReference type="InterPro" id="IPR040570">
    <property type="entry name" value="LAL_C2"/>
</dbReference>
<evidence type="ECO:0000313" key="7">
    <source>
        <dbReference type="EMBL" id="QEU79124.1"/>
    </source>
</evidence>
<dbReference type="PROSITE" id="PS50975">
    <property type="entry name" value="ATP_GRASP"/>
    <property type="match status" value="1"/>
</dbReference>
<name>A0A5P2UNK4_9ACTN</name>
<protein>
    <submittedName>
        <fullName evidence="7">ATP-grasp domain-containing protein</fullName>
    </submittedName>
</protein>
<evidence type="ECO:0000256" key="2">
    <source>
        <dbReference type="ARBA" id="ARBA00022741"/>
    </source>
</evidence>
<dbReference type="GO" id="GO:0005524">
    <property type="term" value="F:ATP binding"/>
    <property type="evidence" value="ECO:0007669"/>
    <property type="project" value="UniProtKB-UniRule"/>
</dbReference>
<keyword evidence="1" id="KW-0436">Ligase</keyword>
<dbReference type="GO" id="GO:0046872">
    <property type="term" value="F:metal ion binding"/>
    <property type="evidence" value="ECO:0007669"/>
    <property type="project" value="InterPro"/>
</dbReference>
<dbReference type="SUPFAM" id="SSF56059">
    <property type="entry name" value="Glutathione synthetase ATP-binding domain-like"/>
    <property type="match status" value="1"/>
</dbReference>
<dbReference type="Pfam" id="PF13535">
    <property type="entry name" value="ATP-grasp_4"/>
    <property type="match status" value="1"/>
</dbReference>
<feature type="region of interest" description="Disordered" evidence="5">
    <location>
        <begin position="1"/>
        <end position="37"/>
    </location>
</feature>
<keyword evidence="3 4" id="KW-0067">ATP-binding</keyword>
<dbReference type="EMBL" id="CP023701">
    <property type="protein sequence ID" value="QEU79124.1"/>
    <property type="molecule type" value="Genomic_DNA"/>
</dbReference>
<proteinExistence type="predicted"/>
<dbReference type="GO" id="GO:0016874">
    <property type="term" value="F:ligase activity"/>
    <property type="evidence" value="ECO:0007669"/>
    <property type="project" value="UniProtKB-KW"/>
</dbReference>
<feature type="domain" description="ATP-grasp" evidence="6">
    <location>
        <begin position="147"/>
        <end position="339"/>
    </location>
</feature>
<dbReference type="InterPro" id="IPR052032">
    <property type="entry name" value="ATP-dep_AA_Ligase"/>
</dbReference>
<evidence type="ECO:0000256" key="3">
    <source>
        <dbReference type="ARBA" id="ARBA00022840"/>
    </source>
</evidence>
<evidence type="ECO:0000256" key="5">
    <source>
        <dbReference type="SAM" id="MobiDB-lite"/>
    </source>
</evidence>
<dbReference type="AlphaFoldDB" id="A0A5P2UNK4"/>
<keyword evidence="8" id="KW-1185">Reference proteome</keyword>
<keyword evidence="2 4" id="KW-0547">Nucleotide-binding</keyword>
<dbReference type="PANTHER" id="PTHR43585">
    <property type="entry name" value="FUMIPYRROLE BIOSYNTHESIS PROTEIN C"/>
    <property type="match status" value="1"/>
</dbReference>